<dbReference type="GO" id="GO:0098808">
    <property type="term" value="F:mRNA cap binding"/>
    <property type="evidence" value="ECO:0007669"/>
    <property type="project" value="UniProtKB-UniRule"/>
</dbReference>
<protein>
    <recommendedName>
        <fullName evidence="5">Eukaryotic translation initiation factor 3 subunit D</fullName>
        <shortName evidence="5">eIF3d</shortName>
    </recommendedName>
    <alternativeName>
        <fullName evidence="5">Eukaryotic translation initiation factor 3 subunit 7</fullName>
    </alternativeName>
</protein>
<keyword evidence="4 5" id="KW-0648">Protein biosynthesis</keyword>
<dbReference type="Proteomes" id="UP000015101">
    <property type="component" value="Unassembled WGS sequence"/>
</dbReference>
<evidence type="ECO:0000256" key="2">
    <source>
        <dbReference type="ARBA" id="ARBA00022540"/>
    </source>
</evidence>
<dbReference type="EMBL" id="KB096743">
    <property type="protein sequence ID" value="ESO01694.1"/>
    <property type="molecule type" value="Genomic_DNA"/>
</dbReference>
<dbReference type="GO" id="GO:0002191">
    <property type="term" value="P:cap-dependent translational initiation"/>
    <property type="evidence" value="ECO:0007669"/>
    <property type="project" value="UniProtKB-UniRule"/>
</dbReference>
<keyword evidence="9" id="KW-1185">Reference proteome</keyword>
<dbReference type="InParanoid" id="T1FN61"/>
<dbReference type="AlphaFoldDB" id="T1FN61"/>
<dbReference type="GO" id="GO:0016282">
    <property type="term" value="C:eukaryotic 43S preinitiation complex"/>
    <property type="evidence" value="ECO:0007669"/>
    <property type="project" value="UniProtKB-UniRule"/>
</dbReference>
<comment type="subcellular location">
    <subcellularLocation>
        <location evidence="5">Cytoplasm</location>
    </subcellularLocation>
</comment>
<dbReference type="GO" id="GO:0001732">
    <property type="term" value="P:formation of cytoplasmic translation initiation complex"/>
    <property type="evidence" value="ECO:0007669"/>
    <property type="project" value="UniProtKB-UniRule"/>
</dbReference>
<reference evidence="8" key="3">
    <citation type="submission" date="2015-06" db="UniProtKB">
        <authorList>
            <consortium name="EnsemblMetazoa"/>
        </authorList>
    </citation>
    <scope>IDENTIFICATION</scope>
</reference>
<evidence type="ECO:0000256" key="6">
    <source>
        <dbReference type="SAM" id="MobiDB-lite"/>
    </source>
</evidence>
<dbReference type="GO" id="GO:0006413">
    <property type="term" value="P:translational initiation"/>
    <property type="evidence" value="ECO:0000318"/>
    <property type="project" value="GO_Central"/>
</dbReference>
<dbReference type="OMA" id="FMDKRDN"/>
<comment type="function">
    <text evidence="5">mRNA cap-binding component of the eukaryotic translation initiation factor 3 (eIF-3) complex, which is involved in protein synthesis of a specialized repertoire of mRNAs and, together with other initiation factors, stimulates binding of mRNA and methionyl-tRNAi to the 40S ribosome. The eIF-3 complex specifically targets and initiates translation of a subset of mRNAs involved in cell proliferation. In the eIF-3 complex, eif3d specifically recognizes and binds the 7-methylguanosine cap of a subset of mRNAs.</text>
</comment>
<organism evidence="8 9">
    <name type="scientific">Helobdella robusta</name>
    <name type="common">Californian leech</name>
    <dbReference type="NCBI Taxonomy" id="6412"/>
    <lineage>
        <taxon>Eukaryota</taxon>
        <taxon>Metazoa</taxon>
        <taxon>Spiralia</taxon>
        <taxon>Lophotrochozoa</taxon>
        <taxon>Annelida</taxon>
        <taxon>Clitellata</taxon>
        <taxon>Hirudinea</taxon>
        <taxon>Rhynchobdellida</taxon>
        <taxon>Glossiphoniidae</taxon>
        <taxon>Helobdella</taxon>
    </lineage>
</organism>
<proteinExistence type="inferred from homology"/>
<feature type="region of interest" description="RNA gate" evidence="5">
    <location>
        <begin position="289"/>
        <end position="303"/>
    </location>
</feature>
<comment type="similarity">
    <text evidence="5">Belongs to the eIF-3 subunit D family.</text>
</comment>
<dbReference type="GO" id="GO:0003743">
    <property type="term" value="F:translation initiation factor activity"/>
    <property type="evidence" value="ECO:0000318"/>
    <property type="project" value="GO_Central"/>
</dbReference>
<keyword evidence="2 5" id="KW-0396">Initiation factor</keyword>
<reference evidence="9" key="1">
    <citation type="submission" date="2012-12" db="EMBL/GenBank/DDBJ databases">
        <authorList>
            <person name="Hellsten U."/>
            <person name="Grimwood J."/>
            <person name="Chapman J.A."/>
            <person name="Shapiro H."/>
            <person name="Aerts A."/>
            <person name="Otillar R.P."/>
            <person name="Terry A.Y."/>
            <person name="Boore J.L."/>
            <person name="Simakov O."/>
            <person name="Marletaz F."/>
            <person name="Cho S.-J."/>
            <person name="Edsinger-Gonzales E."/>
            <person name="Havlak P."/>
            <person name="Kuo D.-H."/>
            <person name="Larsson T."/>
            <person name="Lv J."/>
            <person name="Arendt D."/>
            <person name="Savage R."/>
            <person name="Osoegawa K."/>
            <person name="de Jong P."/>
            <person name="Lindberg D.R."/>
            <person name="Seaver E.C."/>
            <person name="Weisblat D.A."/>
            <person name="Putnam N.H."/>
            <person name="Grigoriev I.V."/>
            <person name="Rokhsar D.S."/>
        </authorList>
    </citation>
    <scope>NUCLEOTIDE SEQUENCE</scope>
</reference>
<dbReference type="PIRSF" id="PIRSF016281">
    <property type="entry name" value="EIF-3_zeta"/>
    <property type="match status" value="1"/>
</dbReference>
<dbReference type="PANTHER" id="PTHR12399">
    <property type="entry name" value="EUKARYOTIC TRANSLATION INITIATION FACTOR 3 SUBUNIT 7"/>
    <property type="match status" value="1"/>
</dbReference>
<dbReference type="HOGENOM" id="CLU_024521_2_0_1"/>
<dbReference type="EnsemblMetazoa" id="HelroT185703">
    <property type="protein sequence ID" value="HelroP185703"/>
    <property type="gene ID" value="HelroG185703"/>
</dbReference>
<evidence type="ECO:0000313" key="7">
    <source>
        <dbReference type="EMBL" id="ESO01694.1"/>
    </source>
</evidence>
<keyword evidence="1 5" id="KW-0963">Cytoplasm</keyword>
<dbReference type="OrthoDB" id="16538at2759"/>
<comment type="domain">
    <text evidence="5">The RNA gate region regulates mRNA cap recognition to prevent promiscuous mRNA-binding before assembly of eif3d into the full eukaryotic translation initiation factor 3 (eIF-3) complex.</text>
</comment>
<dbReference type="KEGG" id="hro:HELRODRAFT_185703"/>
<dbReference type="eggNOG" id="KOG2479">
    <property type="taxonomic scope" value="Eukaryota"/>
</dbReference>
<name>T1FN61_HELRO</name>
<dbReference type="PANTHER" id="PTHR12399:SF0">
    <property type="entry name" value="EUKARYOTIC TRANSLATION INITIATION FACTOR 3 SUBUNIT D"/>
    <property type="match status" value="1"/>
</dbReference>
<evidence type="ECO:0000313" key="9">
    <source>
        <dbReference type="Proteomes" id="UP000015101"/>
    </source>
</evidence>
<dbReference type="HAMAP" id="MF_03003">
    <property type="entry name" value="eIF3d"/>
    <property type="match status" value="1"/>
</dbReference>
<reference evidence="7 9" key="2">
    <citation type="journal article" date="2013" name="Nature">
        <title>Insights into bilaterian evolution from three spiralian genomes.</title>
        <authorList>
            <person name="Simakov O."/>
            <person name="Marletaz F."/>
            <person name="Cho S.J."/>
            <person name="Edsinger-Gonzales E."/>
            <person name="Havlak P."/>
            <person name="Hellsten U."/>
            <person name="Kuo D.H."/>
            <person name="Larsson T."/>
            <person name="Lv J."/>
            <person name="Arendt D."/>
            <person name="Savage R."/>
            <person name="Osoegawa K."/>
            <person name="de Jong P."/>
            <person name="Grimwood J."/>
            <person name="Chapman J.A."/>
            <person name="Shapiro H."/>
            <person name="Aerts A."/>
            <person name="Otillar R.P."/>
            <person name="Terry A.Y."/>
            <person name="Boore J.L."/>
            <person name="Grigoriev I.V."/>
            <person name="Lindberg D.R."/>
            <person name="Seaver E.C."/>
            <person name="Weisblat D.A."/>
            <person name="Putnam N.H."/>
            <person name="Rokhsar D.S."/>
        </authorList>
    </citation>
    <scope>NUCLEOTIDE SEQUENCE</scope>
</reference>
<evidence type="ECO:0000256" key="5">
    <source>
        <dbReference type="HAMAP-Rule" id="MF_03003"/>
    </source>
</evidence>
<dbReference type="Pfam" id="PF05091">
    <property type="entry name" value="eIF-3_zeta"/>
    <property type="match status" value="1"/>
</dbReference>
<keyword evidence="3" id="KW-0694">RNA-binding</keyword>
<evidence type="ECO:0000256" key="1">
    <source>
        <dbReference type="ARBA" id="ARBA00022490"/>
    </source>
</evidence>
<accession>T1FN61</accession>
<feature type="compositionally biased region" description="Polar residues" evidence="6">
    <location>
        <begin position="116"/>
        <end position="127"/>
    </location>
</feature>
<feature type="region of interest" description="Disordered" evidence="6">
    <location>
        <begin position="103"/>
        <end position="138"/>
    </location>
</feature>
<dbReference type="EMBL" id="AMQM01004998">
    <property type="status" value="NOT_ANNOTATED_CDS"/>
    <property type="molecule type" value="Genomic_DNA"/>
</dbReference>
<evidence type="ECO:0000256" key="4">
    <source>
        <dbReference type="ARBA" id="ARBA00022917"/>
    </source>
</evidence>
<dbReference type="GeneID" id="20210259"/>
<evidence type="ECO:0000256" key="3">
    <source>
        <dbReference type="ARBA" id="ARBA00022884"/>
    </source>
</evidence>
<dbReference type="GO" id="GO:0033290">
    <property type="term" value="C:eukaryotic 48S preinitiation complex"/>
    <property type="evidence" value="ECO:0007669"/>
    <property type="project" value="UniProtKB-UniRule"/>
</dbReference>
<evidence type="ECO:0000313" key="8">
    <source>
        <dbReference type="EnsemblMetazoa" id="HelroP185703"/>
    </source>
</evidence>
<feature type="region of interest" description="Disordered" evidence="6">
    <location>
        <begin position="526"/>
        <end position="579"/>
    </location>
</feature>
<dbReference type="FunCoup" id="T1FN61">
    <property type="interactions" value="2330"/>
</dbReference>
<dbReference type="STRING" id="6412.T1FN61"/>
<dbReference type="InterPro" id="IPR007783">
    <property type="entry name" value="eIF3d"/>
</dbReference>
<comment type="subunit">
    <text evidence="5">Component of the eukaryotic translation initiation factor 3 (eIF-3) complex.</text>
</comment>
<dbReference type="RefSeq" id="XP_009020348.1">
    <property type="nucleotide sequence ID" value="XM_009022100.1"/>
</dbReference>
<feature type="compositionally biased region" description="Acidic residues" evidence="6">
    <location>
        <begin position="529"/>
        <end position="572"/>
    </location>
</feature>
<dbReference type="CTD" id="20210259"/>
<dbReference type="GO" id="GO:0005852">
    <property type="term" value="C:eukaryotic translation initiation factor 3 complex"/>
    <property type="evidence" value="ECO:0000318"/>
    <property type="project" value="GO_Central"/>
</dbReference>
<gene>
    <name evidence="8" type="primary">20210259</name>
    <name evidence="7" type="ORF">HELRODRAFT_185703</name>
</gene>
<sequence length="579" mass="66657">MSAIFEPPKIQDNLNGWGPCDAPEQFKDLPYAPFSKSDRLGKVSDWSGTTYQDRRYTYKYSSQFGAQPSVYTYYHDEDESSFQLVDTTKVQKPIYQRGKVRFNQNKLKKEREKRQQAQASMQVLSKTQKSRERDRQRQLRKWQKQFGKQMQEQMKKVQIKHRNASVQVKDTWVVIEEMDFPRLSKLSLPNIAEPVDLLKCGSVEFYDKAYDRVTTKNEKKLARVNRIFHRITTTDDPNIRQLSKKTGNVFATDSILSVLMCLCRSVYSWDIIVSKVGKILFFDKRDESDFDLPTVSETATEPPQDDGMNSPKNLALEATYINHNFSQQVLKMGDERHDFGEANPFARPEEQSEIASVGYRYRKWDLGNGIELVCRCEHDCATFGPNGELQFMNVKALNEWDSKYSGGVDWRSKLDTQRGAVLATELKNNSCKLAKWTVSSLLAGSDLIKFGYVSRIHPKDSGKHVILGTQHFKPTEFAQQINLNMDNSWGILRCIIDICMKQKDGKYLLMKDPNKPVIRLYDIPNNSFESEDENDDDSSDDSDQDDDGDEEDDDDEVHDATVAEEEEVDESIVESVVVQ</sequence>